<proteinExistence type="predicted"/>
<dbReference type="AlphaFoldDB" id="A0A915ZJS8"/>
<accession>A0A915ZJS8</accession>
<dbReference type="Proteomes" id="UP000684084">
    <property type="component" value="Unassembled WGS sequence"/>
</dbReference>
<protein>
    <submittedName>
        <fullName evidence="2">Uncharacterized protein</fullName>
    </submittedName>
</protein>
<dbReference type="OrthoDB" id="2460154at2759"/>
<evidence type="ECO:0000313" key="2">
    <source>
        <dbReference type="EMBL" id="CAB5379979.1"/>
    </source>
</evidence>
<sequence length="76" mass="8915">MELPDEFLRTGLEGPCSNIPNRNSGRNYEPDFVCVKGTPERIHEPGFGWKVIRERRKRKRKLRTKMKGEGEDEREG</sequence>
<gene>
    <name evidence="2" type="ORF">CHRIB12_LOCUS16895</name>
</gene>
<name>A0A915ZJS8_9GLOM</name>
<evidence type="ECO:0000313" key="3">
    <source>
        <dbReference type="Proteomes" id="UP000684084"/>
    </source>
</evidence>
<organism evidence="2 3">
    <name type="scientific">Rhizophagus irregularis</name>
    <dbReference type="NCBI Taxonomy" id="588596"/>
    <lineage>
        <taxon>Eukaryota</taxon>
        <taxon>Fungi</taxon>
        <taxon>Fungi incertae sedis</taxon>
        <taxon>Mucoromycota</taxon>
        <taxon>Glomeromycotina</taxon>
        <taxon>Glomeromycetes</taxon>
        <taxon>Glomerales</taxon>
        <taxon>Glomeraceae</taxon>
        <taxon>Rhizophagus</taxon>
    </lineage>
</organism>
<feature type="region of interest" description="Disordered" evidence="1">
    <location>
        <begin position="57"/>
        <end position="76"/>
    </location>
</feature>
<dbReference type="EMBL" id="CAGKOT010000041">
    <property type="protein sequence ID" value="CAB5379979.1"/>
    <property type="molecule type" value="Genomic_DNA"/>
</dbReference>
<feature type="region of interest" description="Disordered" evidence="1">
    <location>
        <begin position="1"/>
        <end position="28"/>
    </location>
</feature>
<reference evidence="2" key="1">
    <citation type="submission" date="2020-05" db="EMBL/GenBank/DDBJ databases">
        <authorList>
            <person name="Rincon C."/>
            <person name="Sanders R I."/>
            <person name="Robbins C."/>
            <person name="Chaturvedi A."/>
        </authorList>
    </citation>
    <scope>NUCLEOTIDE SEQUENCE</scope>
    <source>
        <strain evidence="2">CHB12</strain>
    </source>
</reference>
<evidence type="ECO:0000256" key="1">
    <source>
        <dbReference type="SAM" id="MobiDB-lite"/>
    </source>
</evidence>
<comment type="caution">
    <text evidence="2">The sequence shown here is derived from an EMBL/GenBank/DDBJ whole genome shotgun (WGS) entry which is preliminary data.</text>
</comment>